<evidence type="ECO:0000313" key="2">
    <source>
        <dbReference type="Proteomes" id="UP000684084"/>
    </source>
</evidence>
<reference evidence="1" key="1">
    <citation type="submission" date="2020-05" db="EMBL/GenBank/DDBJ databases">
        <authorList>
            <person name="Rincon C."/>
            <person name="Sanders R I."/>
            <person name="Robbins C."/>
            <person name="Chaturvedi A."/>
        </authorList>
    </citation>
    <scope>NUCLEOTIDE SEQUENCE</scope>
    <source>
        <strain evidence="1">CHB12</strain>
    </source>
</reference>
<proteinExistence type="predicted"/>
<protein>
    <submittedName>
        <fullName evidence="1">Uncharacterized protein</fullName>
    </submittedName>
</protein>
<name>A0A916EDQ4_9GLOM</name>
<dbReference type="OrthoDB" id="2447531at2759"/>
<sequence length="69" mass="8046">MTIIPNIIKSYFCATICITKEKFKKKYNNNTLKNDIYVFFTTESKDKIDQIFNNIQTGEDDAAVSHYIT</sequence>
<gene>
    <name evidence="1" type="ORF">CHRIB12_LOCUS16948</name>
</gene>
<evidence type="ECO:0000313" key="1">
    <source>
        <dbReference type="EMBL" id="CAB5380160.1"/>
    </source>
</evidence>
<comment type="caution">
    <text evidence="1">The sequence shown here is derived from an EMBL/GenBank/DDBJ whole genome shotgun (WGS) entry which is preliminary data.</text>
</comment>
<dbReference type="Proteomes" id="UP000684084">
    <property type="component" value="Unassembled WGS sequence"/>
</dbReference>
<accession>A0A916EDQ4</accession>
<dbReference type="AlphaFoldDB" id="A0A916EDQ4"/>
<dbReference type="EMBL" id="CAGKOT010000042">
    <property type="protein sequence ID" value="CAB5380160.1"/>
    <property type="molecule type" value="Genomic_DNA"/>
</dbReference>
<organism evidence="1 2">
    <name type="scientific">Rhizophagus irregularis</name>
    <dbReference type="NCBI Taxonomy" id="588596"/>
    <lineage>
        <taxon>Eukaryota</taxon>
        <taxon>Fungi</taxon>
        <taxon>Fungi incertae sedis</taxon>
        <taxon>Mucoromycota</taxon>
        <taxon>Glomeromycotina</taxon>
        <taxon>Glomeromycetes</taxon>
        <taxon>Glomerales</taxon>
        <taxon>Glomeraceae</taxon>
        <taxon>Rhizophagus</taxon>
    </lineage>
</organism>